<dbReference type="Proteomes" id="UP001297272">
    <property type="component" value="Unassembled WGS sequence"/>
</dbReference>
<dbReference type="RefSeq" id="WP_213985677.1">
    <property type="nucleotide sequence ID" value="NZ_JAFMNX010000004.1"/>
</dbReference>
<feature type="transmembrane region" description="Helical" evidence="11">
    <location>
        <begin position="436"/>
        <end position="461"/>
    </location>
</feature>
<feature type="transmembrane region" description="Helical" evidence="11">
    <location>
        <begin position="252"/>
        <end position="272"/>
    </location>
</feature>
<keyword evidence="8 10" id="KW-0406">Ion transport</keyword>
<feature type="transmembrane region" description="Helical" evidence="11">
    <location>
        <begin position="49"/>
        <end position="71"/>
    </location>
</feature>
<keyword evidence="5 11" id="KW-0812">Transmembrane</keyword>
<evidence type="ECO:0000256" key="8">
    <source>
        <dbReference type="ARBA" id="ARBA00023065"/>
    </source>
</evidence>
<gene>
    <name evidence="12" type="ORF">JYU29_15085</name>
</gene>
<keyword evidence="13" id="KW-1185">Reference proteome</keyword>
<evidence type="ECO:0000256" key="6">
    <source>
        <dbReference type="ARBA" id="ARBA00022958"/>
    </source>
</evidence>
<keyword evidence="4 10" id="KW-0633">Potassium transport</keyword>
<evidence type="ECO:0000256" key="11">
    <source>
        <dbReference type="SAM" id="Phobius"/>
    </source>
</evidence>
<keyword evidence="2 10" id="KW-0813">Transport</keyword>
<reference evidence="12 13" key="1">
    <citation type="submission" date="2021-03" db="EMBL/GenBank/DDBJ databases">
        <title>Tianweitania aestuarii sp. nov., isolated from a tidal flat.</title>
        <authorList>
            <person name="Park S."/>
            <person name="Yoon J.-H."/>
        </authorList>
    </citation>
    <scope>NUCLEOTIDE SEQUENCE [LARGE SCALE GENOMIC DNA]</scope>
    <source>
        <strain evidence="12 13">BSSL-BM11</strain>
    </source>
</reference>
<evidence type="ECO:0000256" key="9">
    <source>
        <dbReference type="ARBA" id="ARBA00023136"/>
    </source>
</evidence>
<evidence type="ECO:0000313" key="12">
    <source>
        <dbReference type="EMBL" id="MBS9722015.1"/>
    </source>
</evidence>
<evidence type="ECO:0000256" key="5">
    <source>
        <dbReference type="ARBA" id="ARBA00022692"/>
    </source>
</evidence>
<evidence type="ECO:0000256" key="1">
    <source>
        <dbReference type="ARBA" id="ARBA00004651"/>
    </source>
</evidence>
<evidence type="ECO:0000256" key="7">
    <source>
        <dbReference type="ARBA" id="ARBA00022989"/>
    </source>
</evidence>
<feature type="transmembrane region" description="Helical" evidence="11">
    <location>
        <begin position="373"/>
        <end position="393"/>
    </location>
</feature>
<accession>A0ABS5RZ14</accession>
<organism evidence="12 13">
    <name type="scientific">Tianweitania aestuarii</name>
    <dbReference type="NCBI Taxonomy" id="2814886"/>
    <lineage>
        <taxon>Bacteria</taxon>
        <taxon>Pseudomonadati</taxon>
        <taxon>Pseudomonadota</taxon>
        <taxon>Alphaproteobacteria</taxon>
        <taxon>Hyphomicrobiales</taxon>
        <taxon>Phyllobacteriaceae</taxon>
        <taxon>Tianweitania</taxon>
    </lineage>
</organism>
<dbReference type="InterPro" id="IPR003445">
    <property type="entry name" value="Cat_transpt"/>
</dbReference>
<evidence type="ECO:0000256" key="2">
    <source>
        <dbReference type="ARBA" id="ARBA00022448"/>
    </source>
</evidence>
<name>A0ABS5RZ14_9HYPH</name>
<feature type="transmembrane region" description="Helical" evidence="11">
    <location>
        <begin position="156"/>
        <end position="181"/>
    </location>
</feature>
<sequence length="463" mass="49312">MLIPLVADIASGASDWRAFAFASVGTTAVAVLIALASSSDALPIASPRFGILLINLLWMTLAVIGALPFMLSEVAMSPADALFESVSAITTTGSTVMVGLDSMPHGILVWRSLLQWMGGLGVIAMGLLLLPYLRVAGIRFFKLESSDISEKSFPRFQTFITGFIVIYVLMTLFCAIAYALAGMTPFDAANHAMTTKANGGFSTHDASFGAFGNNLPLLWVGTIFMFIGGLPFSVLILFALQGRLGALKDDQIRVYAGYTVCFIVAVAVDLRIETGMPFGYALSHSAFNFVSVITTTGFASVDYTLWGPFAVACIFCATFLGGCAGSTAGGIKAYRFLILYRMLVNGLHRLIYPNVVRPFRYGGARVEDDVQQAAVLFMACFFIIWAASSLLLSLTGLDFLTAITSALTALTNVGPGLGTIVGPAGNFSSLSDAAKYILALTMLLGRLEILTILVLISPAFWKT</sequence>
<dbReference type="PANTHER" id="PTHR32024:SF3">
    <property type="entry name" value="TRK SYSTEM POTASSIUM UPTAKE PROTEIN"/>
    <property type="match status" value="1"/>
</dbReference>
<evidence type="ECO:0000256" key="10">
    <source>
        <dbReference type="PIRNR" id="PIRNR006247"/>
    </source>
</evidence>
<evidence type="ECO:0000313" key="13">
    <source>
        <dbReference type="Proteomes" id="UP001297272"/>
    </source>
</evidence>
<feature type="transmembrane region" description="Helical" evidence="11">
    <location>
        <begin position="399"/>
        <end position="424"/>
    </location>
</feature>
<feature type="transmembrane region" description="Helical" evidence="11">
    <location>
        <begin position="333"/>
        <end position="352"/>
    </location>
</feature>
<comment type="caution">
    <text evidence="12">The sequence shown here is derived from an EMBL/GenBank/DDBJ whole genome shotgun (WGS) entry which is preliminary data.</text>
</comment>
<keyword evidence="9 10" id="KW-0472">Membrane</keyword>
<keyword evidence="7 11" id="KW-1133">Transmembrane helix</keyword>
<dbReference type="EMBL" id="JAFMNX010000004">
    <property type="protein sequence ID" value="MBS9722015.1"/>
    <property type="molecule type" value="Genomic_DNA"/>
</dbReference>
<feature type="transmembrane region" description="Helical" evidence="11">
    <location>
        <begin position="217"/>
        <end position="240"/>
    </location>
</feature>
<dbReference type="PANTHER" id="PTHR32024">
    <property type="entry name" value="TRK SYSTEM POTASSIUM UPTAKE PROTEIN TRKG-RELATED"/>
    <property type="match status" value="1"/>
</dbReference>
<dbReference type="Pfam" id="PF02386">
    <property type="entry name" value="TrkH"/>
    <property type="match status" value="1"/>
</dbReference>
<keyword evidence="6 10" id="KW-0630">Potassium</keyword>
<comment type="subcellular location">
    <subcellularLocation>
        <location evidence="10">Cell inner membrane</location>
        <topology evidence="10">Multi-pass membrane protein</topology>
    </subcellularLocation>
    <subcellularLocation>
        <location evidence="1">Cell membrane</location>
        <topology evidence="1">Multi-pass membrane protein</topology>
    </subcellularLocation>
</comment>
<dbReference type="InterPro" id="IPR004772">
    <property type="entry name" value="TrkH"/>
</dbReference>
<keyword evidence="10" id="KW-0997">Cell inner membrane</keyword>
<feature type="transmembrane region" description="Helical" evidence="11">
    <location>
        <begin position="305"/>
        <end position="327"/>
    </location>
</feature>
<keyword evidence="3 10" id="KW-1003">Cell membrane</keyword>
<evidence type="ECO:0000256" key="3">
    <source>
        <dbReference type="ARBA" id="ARBA00022475"/>
    </source>
</evidence>
<proteinExistence type="inferred from homology"/>
<evidence type="ECO:0000256" key="4">
    <source>
        <dbReference type="ARBA" id="ARBA00022538"/>
    </source>
</evidence>
<dbReference type="PIRSF" id="PIRSF006247">
    <property type="entry name" value="TrkH"/>
    <property type="match status" value="1"/>
</dbReference>
<comment type="similarity">
    <text evidence="10">Belongs to the TrkH potassium transport family.</text>
</comment>
<feature type="transmembrane region" description="Helical" evidence="11">
    <location>
        <begin position="18"/>
        <end position="37"/>
    </location>
</feature>
<feature type="transmembrane region" description="Helical" evidence="11">
    <location>
        <begin position="113"/>
        <end position="135"/>
    </location>
</feature>
<comment type="function">
    <text evidence="10">Low-affinity potassium transport system. Interacts with Trk system potassium uptake protein TrkA.</text>
</comment>
<protein>
    <recommendedName>
        <fullName evidence="10">Trk system potassium uptake protein</fullName>
    </recommendedName>
</protein>